<dbReference type="PANTHER" id="PTHR47234">
    <property type="match status" value="1"/>
</dbReference>
<feature type="chain" id="PRO_5045334299" evidence="10">
    <location>
        <begin position="21"/>
        <end position="961"/>
    </location>
</feature>
<dbReference type="PANTHER" id="PTHR47234:SF3">
    <property type="entry name" value="SECRETIN_TONB SHORT N-TERMINAL DOMAIN-CONTAINING PROTEIN"/>
    <property type="match status" value="1"/>
</dbReference>
<dbReference type="Pfam" id="PF07715">
    <property type="entry name" value="Plug"/>
    <property type="match status" value="1"/>
</dbReference>
<keyword evidence="14" id="KW-1185">Reference proteome</keyword>
<evidence type="ECO:0000256" key="6">
    <source>
        <dbReference type="ARBA" id="ARBA00023136"/>
    </source>
</evidence>
<feature type="domain" description="TonB-dependent receptor plug" evidence="12">
    <location>
        <begin position="115"/>
        <end position="236"/>
    </location>
</feature>
<dbReference type="Gene3D" id="2.40.170.20">
    <property type="entry name" value="TonB-dependent receptor, beta-barrel domain"/>
    <property type="match status" value="1"/>
</dbReference>
<dbReference type="PROSITE" id="PS52016">
    <property type="entry name" value="TONB_DEPENDENT_REC_3"/>
    <property type="match status" value="1"/>
</dbReference>
<dbReference type="Proteomes" id="UP001474120">
    <property type="component" value="Unassembled WGS sequence"/>
</dbReference>
<name>A0ABU9KWL1_9FLAO</name>
<proteinExistence type="inferred from homology"/>
<feature type="signal peptide" evidence="10">
    <location>
        <begin position="1"/>
        <end position="20"/>
    </location>
</feature>
<keyword evidence="10" id="KW-0732">Signal</keyword>
<dbReference type="InterPro" id="IPR000531">
    <property type="entry name" value="Beta-barrel_TonB"/>
</dbReference>
<evidence type="ECO:0000256" key="10">
    <source>
        <dbReference type="SAM" id="SignalP"/>
    </source>
</evidence>
<evidence type="ECO:0000259" key="12">
    <source>
        <dbReference type="Pfam" id="PF07715"/>
    </source>
</evidence>
<evidence type="ECO:0000256" key="3">
    <source>
        <dbReference type="ARBA" id="ARBA00022452"/>
    </source>
</evidence>
<evidence type="ECO:0000256" key="5">
    <source>
        <dbReference type="ARBA" id="ARBA00023077"/>
    </source>
</evidence>
<keyword evidence="6 8" id="KW-0472">Membrane</keyword>
<evidence type="ECO:0000256" key="8">
    <source>
        <dbReference type="PROSITE-ProRule" id="PRU01360"/>
    </source>
</evidence>
<dbReference type="Pfam" id="PF00593">
    <property type="entry name" value="TonB_dep_Rec_b-barrel"/>
    <property type="match status" value="1"/>
</dbReference>
<evidence type="ECO:0000259" key="11">
    <source>
        <dbReference type="Pfam" id="PF00593"/>
    </source>
</evidence>
<keyword evidence="4 8" id="KW-0812">Transmembrane</keyword>
<gene>
    <name evidence="13" type="ORF">AABB81_01645</name>
</gene>
<dbReference type="SUPFAM" id="SSF56935">
    <property type="entry name" value="Porins"/>
    <property type="match status" value="1"/>
</dbReference>
<keyword evidence="13" id="KW-0675">Receptor</keyword>
<comment type="similarity">
    <text evidence="8 9">Belongs to the TonB-dependent receptor family.</text>
</comment>
<keyword evidence="2 8" id="KW-0813">Transport</keyword>
<dbReference type="SUPFAM" id="SSF49464">
    <property type="entry name" value="Carboxypeptidase regulatory domain-like"/>
    <property type="match status" value="1"/>
</dbReference>
<sequence length="961" mass="104278">MKSKIYNFLIIMLFSIPALAQTYQVNGIVTDSDGQALPGVSISVKNGESGTSTDFEGNYSLDVTNGDILLFTFVGFETQEITMDGSATVNVSMAQGVELSEVVVVGSRNPNRTATETAVPVDVIDIKELITTGAQTSLNQILTYVAPSFTSNTQTISDGTDHIDPASLRGLGPDQVLVLVNGKRRHTSSLVNVNGTFGRGSVGTDLNAIPTAAIERVEVLRDGAAAQYGSDAIAGVINIVMRKSATLTVNANTGAHFSSKSGGYEQGGTDGETNGISINYGVPIGDKGGYINVTGMYDSRNPTNRMIEWEGNIFNSYNSIERVANADGFNLLALQTDFDAIQSYAQGAGLPGDVLNEVNDASTIADLQAALSADNTESELNARGQERKDYNMRVGQSGLRSGKFFFNGEVPLTEQSTLYAFGGMSVRNGDAAGFYRLPSQERAFTPVYIDGFLPEIHSSILDKSISAGIKSKIGEWNVDFSNTWGQNSFDYNIQNTSNATMQYATPVEFNAGGFAFTQNTTNFDMNKFYPDVMSGFNVAFGGEFRMERYEIFAGELGSYAKFDTDGNVWDINDPTSIEVVDFFGRARPGGSQVFPGFNPDNEVNKTRNSAAAYLDLEADITDNFLLSGALRYENYSDFGGTMNFKLATRVKLGDDFSLRASANTGFRAPSLHQLNFNSTSTIFVDGVPTDVGTFSNDSRAAKLLGIPQLKEEQSRSGSIGFTGKLPNLNLSFTVDGYFIAIDDRVVYTGQFSPSNDGSPGDELLKSLLEQANAGSATFFANAIDTESYGLDVVITHNANFRNSNLRTDFALTAGQTKQVGDIKASPVLEAAGLVDTYFDETSRIYLEKAVPRTKMNLTFNYNINKFNVMFRSVYFGKVTEATNNVDNQQVFGSKIVNDLSLSFLATESLRLTIGSSNIFDTYPDRNIEANRSSGRFEYSRRSQQFGAGGRFMFARMTFTLQ</sequence>
<evidence type="ECO:0000313" key="14">
    <source>
        <dbReference type="Proteomes" id="UP001474120"/>
    </source>
</evidence>
<protein>
    <submittedName>
        <fullName evidence="13">TonB-dependent receptor</fullName>
    </submittedName>
</protein>
<evidence type="ECO:0000256" key="2">
    <source>
        <dbReference type="ARBA" id="ARBA00022448"/>
    </source>
</evidence>
<dbReference type="EMBL" id="JBCDNA010000001">
    <property type="protein sequence ID" value="MEL4454582.1"/>
    <property type="molecule type" value="Genomic_DNA"/>
</dbReference>
<dbReference type="InterPro" id="IPR012910">
    <property type="entry name" value="Plug_dom"/>
</dbReference>
<comment type="caution">
    <text evidence="13">The sequence shown here is derived from an EMBL/GenBank/DDBJ whole genome shotgun (WGS) entry which is preliminary data.</text>
</comment>
<dbReference type="InterPro" id="IPR008969">
    <property type="entry name" value="CarboxyPept-like_regulatory"/>
</dbReference>
<evidence type="ECO:0000256" key="7">
    <source>
        <dbReference type="ARBA" id="ARBA00023237"/>
    </source>
</evidence>
<dbReference type="InterPro" id="IPR037066">
    <property type="entry name" value="Plug_dom_sf"/>
</dbReference>
<keyword evidence="5 9" id="KW-0798">TonB box</keyword>
<reference evidence="13 14" key="1">
    <citation type="submission" date="2024-04" db="EMBL/GenBank/DDBJ databases">
        <title>whole genome sequencing of Lutimonas vermicola strain IMCC1616.</title>
        <authorList>
            <person name="Bae S.S."/>
        </authorList>
    </citation>
    <scope>NUCLEOTIDE SEQUENCE [LARGE SCALE GENOMIC DNA]</scope>
    <source>
        <strain evidence="13 14">IMCC1616</strain>
    </source>
</reference>
<accession>A0ABU9KWL1</accession>
<dbReference type="InterPro" id="IPR036942">
    <property type="entry name" value="Beta-barrel_TonB_sf"/>
</dbReference>
<evidence type="ECO:0000256" key="4">
    <source>
        <dbReference type="ARBA" id="ARBA00022692"/>
    </source>
</evidence>
<dbReference type="Gene3D" id="2.170.130.10">
    <property type="entry name" value="TonB-dependent receptor, plug domain"/>
    <property type="match status" value="1"/>
</dbReference>
<dbReference type="RefSeq" id="WP_342158156.1">
    <property type="nucleotide sequence ID" value="NZ_JBCDNA010000001.1"/>
</dbReference>
<keyword evidence="7 8" id="KW-0998">Cell outer membrane</keyword>
<dbReference type="Gene3D" id="2.60.40.1120">
    <property type="entry name" value="Carboxypeptidase-like, regulatory domain"/>
    <property type="match status" value="1"/>
</dbReference>
<keyword evidence="3 8" id="KW-1134">Transmembrane beta strand</keyword>
<evidence type="ECO:0000313" key="13">
    <source>
        <dbReference type="EMBL" id="MEL4454582.1"/>
    </source>
</evidence>
<dbReference type="InterPro" id="IPR039426">
    <property type="entry name" value="TonB-dep_rcpt-like"/>
</dbReference>
<evidence type="ECO:0000256" key="9">
    <source>
        <dbReference type="RuleBase" id="RU003357"/>
    </source>
</evidence>
<comment type="subcellular location">
    <subcellularLocation>
        <location evidence="1 8">Cell outer membrane</location>
        <topology evidence="1 8">Multi-pass membrane protein</topology>
    </subcellularLocation>
</comment>
<organism evidence="13 14">
    <name type="scientific">Lutimonas vermicola</name>
    <dbReference type="NCBI Taxonomy" id="414288"/>
    <lineage>
        <taxon>Bacteria</taxon>
        <taxon>Pseudomonadati</taxon>
        <taxon>Bacteroidota</taxon>
        <taxon>Flavobacteriia</taxon>
        <taxon>Flavobacteriales</taxon>
        <taxon>Flavobacteriaceae</taxon>
        <taxon>Lutimonas</taxon>
    </lineage>
</organism>
<dbReference type="Pfam" id="PF13715">
    <property type="entry name" value="CarbopepD_reg_2"/>
    <property type="match status" value="1"/>
</dbReference>
<feature type="domain" description="TonB-dependent receptor-like beta-barrel" evidence="11">
    <location>
        <begin position="478"/>
        <end position="917"/>
    </location>
</feature>
<evidence type="ECO:0000256" key="1">
    <source>
        <dbReference type="ARBA" id="ARBA00004571"/>
    </source>
</evidence>